<dbReference type="RefSeq" id="WP_350344249.1">
    <property type="nucleotide sequence ID" value="NZ_CP158367.1"/>
</dbReference>
<reference evidence="1" key="1">
    <citation type="journal article" date="2013" name="Extremophiles">
        <title>Proteinivorax tanatarense gen. nov., sp. nov., an anaerobic, haloalkaliphilic, proteolytic bacterium isolated from a decaying algal bloom, and proposal of Proteinivoraceae fam. nov.</title>
        <authorList>
            <person name="Kevbrin V."/>
            <person name="Boltyanskaya Y."/>
            <person name="Zhilina T."/>
            <person name="Kolganova T."/>
            <person name="Lavrentjeva E."/>
            <person name="Kuznetsov B."/>
        </authorList>
    </citation>
    <scope>NUCLEOTIDE SEQUENCE</scope>
    <source>
        <strain evidence="1">Z-910T</strain>
    </source>
</reference>
<accession>A0AAU7VN62</accession>
<organism evidence="1">
    <name type="scientific">Proteinivorax tanatarense</name>
    <dbReference type="NCBI Taxonomy" id="1260629"/>
    <lineage>
        <taxon>Bacteria</taxon>
        <taxon>Bacillati</taxon>
        <taxon>Bacillota</taxon>
        <taxon>Clostridia</taxon>
        <taxon>Eubacteriales</taxon>
        <taxon>Proteinivoracaceae</taxon>
        <taxon>Proteinivorax</taxon>
    </lineage>
</organism>
<gene>
    <name evidence="1" type="ORF">PRVXT_000641</name>
</gene>
<name>A0AAU7VN62_9FIRM</name>
<reference evidence="1" key="2">
    <citation type="submission" date="2024-06" db="EMBL/GenBank/DDBJ databases">
        <authorList>
            <person name="Petrova K.O."/>
            <person name="Toshchakov S.V."/>
            <person name="Boltjanskaja Y.V."/>
            <person name="Kevbrin V."/>
        </authorList>
    </citation>
    <scope>NUCLEOTIDE SEQUENCE</scope>
    <source>
        <strain evidence="1">Z-910T</strain>
    </source>
</reference>
<sequence>MLEGVFMEAIDNMEPKIKKSLNNTTHQERQDLEQEIKLKAVEAVKTGKIKPIGFWEFKEKFDSNKNKYEIGVKISPISYIFKRI</sequence>
<dbReference type="AlphaFoldDB" id="A0AAU7VN62"/>
<evidence type="ECO:0000313" key="1">
    <source>
        <dbReference type="EMBL" id="XBX75505.1"/>
    </source>
</evidence>
<dbReference type="EMBL" id="CP158367">
    <property type="protein sequence ID" value="XBX75505.1"/>
    <property type="molecule type" value="Genomic_DNA"/>
</dbReference>
<proteinExistence type="predicted"/>
<protein>
    <submittedName>
        <fullName evidence="1">Uncharacterized protein</fullName>
    </submittedName>
</protein>